<name>A0ACC0BWG0_CATRO</name>
<gene>
    <name evidence="1" type="ORF">M9H77_07869</name>
</gene>
<reference evidence="2" key="1">
    <citation type="journal article" date="2023" name="Nat. Plants">
        <title>Single-cell RNA sequencing provides a high-resolution roadmap for understanding the multicellular compartmentation of specialized metabolism.</title>
        <authorList>
            <person name="Sun S."/>
            <person name="Shen X."/>
            <person name="Li Y."/>
            <person name="Li Y."/>
            <person name="Wang S."/>
            <person name="Li R."/>
            <person name="Zhang H."/>
            <person name="Shen G."/>
            <person name="Guo B."/>
            <person name="Wei J."/>
            <person name="Xu J."/>
            <person name="St-Pierre B."/>
            <person name="Chen S."/>
            <person name="Sun C."/>
        </authorList>
    </citation>
    <scope>NUCLEOTIDE SEQUENCE [LARGE SCALE GENOMIC DNA]</scope>
</reference>
<proteinExistence type="predicted"/>
<dbReference type="Proteomes" id="UP001060085">
    <property type="component" value="Linkage Group LG02"/>
</dbReference>
<evidence type="ECO:0000313" key="2">
    <source>
        <dbReference type="Proteomes" id="UP001060085"/>
    </source>
</evidence>
<organism evidence="1 2">
    <name type="scientific">Catharanthus roseus</name>
    <name type="common">Madagascar periwinkle</name>
    <name type="synonym">Vinca rosea</name>
    <dbReference type="NCBI Taxonomy" id="4058"/>
    <lineage>
        <taxon>Eukaryota</taxon>
        <taxon>Viridiplantae</taxon>
        <taxon>Streptophyta</taxon>
        <taxon>Embryophyta</taxon>
        <taxon>Tracheophyta</taxon>
        <taxon>Spermatophyta</taxon>
        <taxon>Magnoliopsida</taxon>
        <taxon>eudicotyledons</taxon>
        <taxon>Gunneridae</taxon>
        <taxon>Pentapetalae</taxon>
        <taxon>asterids</taxon>
        <taxon>lamiids</taxon>
        <taxon>Gentianales</taxon>
        <taxon>Apocynaceae</taxon>
        <taxon>Rauvolfioideae</taxon>
        <taxon>Vinceae</taxon>
        <taxon>Catharanthinae</taxon>
        <taxon>Catharanthus</taxon>
    </lineage>
</organism>
<comment type="caution">
    <text evidence="1">The sequence shown here is derived from an EMBL/GenBank/DDBJ whole genome shotgun (WGS) entry which is preliminary data.</text>
</comment>
<accession>A0ACC0BWG0</accession>
<dbReference type="EMBL" id="CM044702">
    <property type="protein sequence ID" value="KAI5676919.1"/>
    <property type="molecule type" value="Genomic_DNA"/>
</dbReference>
<evidence type="ECO:0000313" key="1">
    <source>
        <dbReference type="EMBL" id="KAI5676919.1"/>
    </source>
</evidence>
<sequence length="224" mass="26340">MRTPMAHHGSTSQIWLPSHLKEGRKTFRKYERWMPSLIMSMEAQLPTHYNEGTSGSSHSNLDTMKGTFGPYDYVAWVQEVELWFYSYGVTEEEKFQLVLKSLSYEQALKTRLGFENHKEQRQGQSKIKFMESSMVEESPKVKELSQVKIGESVEIHVVEETSKEEPFCIMSEKSIEINEKERVEEEERSVERLCYFGSISIFSKESEHFEWAKEKESELEKVRE</sequence>
<protein>
    <submittedName>
        <fullName evidence="1">Uncharacterized protein</fullName>
    </submittedName>
</protein>
<keyword evidence="2" id="KW-1185">Reference proteome</keyword>